<protein>
    <submittedName>
        <fullName evidence="7">Oxidoreductase, FAD/FMN-binding protein</fullName>
    </submittedName>
</protein>
<dbReference type="InterPro" id="IPR013785">
    <property type="entry name" value="Aldolase_TIM"/>
</dbReference>
<keyword evidence="3" id="KW-0288">FMN</keyword>
<comment type="caution">
    <text evidence="7">The sequence shown here is derived from an EMBL/GenBank/DDBJ whole genome shotgun (WGS) entry which is preliminary data.</text>
</comment>
<proteinExistence type="predicted"/>
<reference evidence="7 8" key="1">
    <citation type="submission" date="2009-01" db="EMBL/GenBank/DDBJ databases">
        <authorList>
            <person name="Qin X."/>
            <person name="Bachman B."/>
            <person name="Battles P."/>
            <person name="Bell A."/>
            <person name="Bess C."/>
            <person name="Bickham C."/>
            <person name="Chaboub L."/>
            <person name="Chen D."/>
            <person name="Coyle M."/>
            <person name="Deiros D.R."/>
            <person name="Dinh H."/>
            <person name="Forbes L."/>
            <person name="Fowler G."/>
            <person name="Francisco L."/>
            <person name="Fu Q."/>
            <person name="Gubbala S."/>
            <person name="Hale W."/>
            <person name="Han Y."/>
            <person name="Hemphill L."/>
            <person name="Highlander S.K."/>
            <person name="Hirani K."/>
            <person name="Hogues M."/>
            <person name="Jackson L."/>
            <person name="Jakkamsetti A."/>
            <person name="Javaid M."/>
            <person name="Jiang H."/>
            <person name="Korchina V."/>
            <person name="Kovar C."/>
            <person name="Lara F."/>
            <person name="Lee S."/>
            <person name="Mata R."/>
            <person name="Mathew T."/>
            <person name="Moen C."/>
            <person name="Morales K."/>
            <person name="Munidasa M."/>
            <person name="Nazareth L."/>
            <person name="Ngo R."/>
            <person name="Nguyen L."/>
            <person name="Okwuonu G."/>
            <person name="Ongeri F."/>
            <person name="Patil S."/>
            <person name="Petrosino J."/>
            <person name="Pham C."/>
            <person name="Pham P."/>
            <person name="Pu L.-L."/>
            <person name="Puazo M."/>
            <person name="Raj R."/>
            <person name="Reid J."/>
            <person name="Rouhana J."/>
            <person name="Saada N."/>
            <person name="Shang Y."/>
            <person name="Simmons D."/>
            <person name="Thornton R."/>
            <person name="Warren J."/>
            <person name="Weissenberger G."/>
            <person name="Zhang J."/>
            <person name="Zhang L."/>
            <person name="Zhou C."/>
            <person name="Zhu D."/>
            <person name="Muzny D."/>
            <person name="Worley K."/>
            <person name="Gibbs R."/>
        </authorList>
    </citation>
    <scope>NUCLEOTIDE SEQUENCE [LARGE SCALE GENOMIC DNA]</scope>
    <source>
        <strain evidence="7 8">DSM 15436</strain>
    </source>
</reference>
<evidence type="ECO:0000313" key="8">
    <source>
        <dbReference type="Proteomes" id="UP000010301"/>
    </source>
</evidence>
<evidence type="ECO:0000259" key="6">
    <source>
        <dbReference type="Pfam" id="PF00724"/>
    </source>
</evidence>
<dbReference type="InterPro" id="IPR044152">
    <property type="entry name" value="YqjM-like"/>
</dbReference>
<dbReference type="AlphaFoldDB" id="C0W0T1"/>
<dbReference type="eggNOG" id="COG1902">
    <property type="taxonomic scope" value="Bacteria"/>
</dbReference>
<dbReference type="PANTHER" id="PTHR43303">
    <property type="entry name" value="NADPH DEHYDROGENASE C23G7.10C-RELATED"/>
    <property type="match status" value="1"/>
</dbReference>
<feature type="domain" description="NADH:flavin oxidoreductase/NADH oxidase N-terminal" evidence="6">
    <location>
        <begin position="4"/>
        <end position="362"/>
    </location>
</feature>
<dbReference type="InterPro" id="IPR001155">
    <property type="entry name" value="OxRdtase_FMN_N"/>
</dbReference>
<evidence type="ECO:0000256" key="1">
    <source>
        <dbReference type="ARBA" id="ARBA00001917"/>
    </source>
</evidence>
<keyword evidence="5" id="KW-0560">Oxidoreductase</keyword>
<dbReference type="HOGENOM" id="CLU_012153_2_1_11"/>
<dbReference type="OrthoDB" id="3169239at2"/>
<evidence type="ECO:0000256" key="5">
    <source>
        <dbReference type="ARBA" id="ARBA00023002"/>
    </source>
</evidence>
<accession>C0W0T1</accession>
<sequence>MPNLNDPLTIRSITIPNRVWMPPMCMYSATAQGKETGCPTDFHFAHYAGRAAGGVGLIIVEATGVRADGRITPWDLGLWSDDQVPAFTKLADTIHAFGAVAGIQLAHAGRKASAISPWKGTDPQAQEELQAVKWQPVAPSAVPFPEMVTPAEMTVADIADVMESFAAAAIRAVEAGFQVIELHAAHGYLLHSFLSPLTNKRTDEYGGSFENRSRFLVEVVSAVRDAIGPDFPLFVRLSLTDWVAENSASDSLSEGGQPQHYIPGEPSWTVEDSIKLAQVLQVLEVDLLDASTGGLIPLPLPSDRDYQVSKAVRLRAETGILTTGVGRISEPEWAQELVSTGALDAVFVGRTLLADSTWPNRAFVKLGFEPFLRPQYQWAVTKRSFS</sequence>
<dbReference type="GO" id="GO:0010181">
    <property type="term" value="F:FMN binding"/>
    <property type="evidence" value="ECO:0007669"/>
    <property type="project" value="InterPro"/>
</dbReference>
<dbReference type="EMBL" id="ACFG01000030">
    <property type="protein sequence ID" value="EEH63655.1"/>
    <property type="molecule type" value="Genomic_DNA"/>
</dbReference>
<keyword evidence="2" id="KW-0285">Flavoprotein</keyword>
<dbReference type="STRING" id="525245.HMPREF0044_0674"/>
<name>C0W0T1_9ACTO</name>
<dbReference type="GO" id="GO:0003959">
    <property type="term" value="F:NADPH dehydrogenase activity"/>
    <property type="evidence" value="ECO:0007669"/>
    <property type="project" value="InterPro"/>
</dbReference>
<evidence type="ECO:0000256" key="4">
    <source>
        <dbReference type="ARBA" id="ARBA00022857"/>
    </source>
</evidence>
<dbReference type="GO" id="GO:0050661">
    <property type="term" value="F:NADP binding"/>
    <property type="evidence" value="ECO:0007669"/>
    <property type="project" value="InterPro"/>
</dbReference>
<dbReference type="SUPFAM" id="SSF51395">
    <property type="entry name" value="FMN-linked oxidoreductases"/>
    <property type="match status" value="1"/>
</dbReference>
<keyword evidence="8" id="KW-1185">Reference proteome</keyword>
<keyword evidence="4" id="KW-0521">NADP</keyword>
<dbReference type="PANTHER" id="PTHR43303:SF4">
    <property type="entry name" value="NADPH DEHYDROGENASE C23G7.10C-RELATED"/>
    <property type="match status" value="1"/>
</dbReference>
<gene>
    <name evidence="7" type="ORF">HMPREF0044_0674</name>
</gene>
<evidence type="ECO:0000256" key="3">
    <source>
        <dbReference type="ARBA" id="ARBA00022643"/>
    </source>
</evidence>
<dbReference type="Pfam" id="PF00724">
    <property type="entry name" value="Oxidored_FMN"/>
    <property type="match status" value="1"/>
</dbReference>
<organism evidence="7 8">
    <name type="scientific">Gleimia coleocanis DSM 15436</name>
    <dbReference type="NCBI Taxonomy" id="525245"/>
    <lineage>
        <taxon>Bacteria</taxon>
        <taxon>Bacillati</taxon>
        <taxon>Actinomycetota</taxon>
        <taxon>Actinomycetes</taxon>
        <taxon>Actinomycetales</taxon>
        <taxon>Actinomycetaceae</taxon>
        <taxon>Gleimia</taxon>
    </lineage>
</organism>
<evidence type="ECO:0000256" key="2">
    <source>
        <dbReference type="ARBA" id="ARBA00022630"/>
    </source>
</evidence>
<dbReference type="Gene3D" id="3.20.20.70">
    <property type="entry name" value="Aldolase class I"/>
    <property type="match status" value="1"/>
</dbReference>
<dbReference type="Proteomes" id="UP000010301">
    <property type="component" value="Unassembled WGS sequence"/>
</dbReference>
<evidence type="ECO:0000313" key="7">
    <source>
        <dbReference type="EMBL" id="EEH63655.1"/>
    </source>
</evidence>
<comment type="cofactor">
    <cofactor evidence="1">
        <name>FMN</name>
        <dbReference type="ChEBI" id="CHEBI:58210"/>
    </cofactor>
</comment>
<dbReference type="CDD" id="cd02932">
    <property type="entry name" value="OYE_YqiM_FMN"/>
    <property type="match status" value="1"/>
</dbReference>
<dbReference type="RefSeq" id="WP_006546446.1">
    <property type="nucleotide sequence ID" value="NZ_DS999543.1"/>
</dbReference>